<accession>A0A410P5L8</accession>
<evidence type="ECO:0000313" key="1">
    <source>
        <dbReference type="EMBL" id="QAT17486.1"/>
    </source>
</evidence>
<dbReference type="EMBL" id="CP019384">
    <property type="protein sequence ID" value="QAT17486.1"/>
    <property type="molecule type" value="Genomic_DNA"/>
</dbReference>
<keyword evidence="2" id="KW-1185">Reference proteome</keyword>
<dbReference type="KEGG" id="vai:BU251_07045"/>
<dbReference type="AlphaFoldDB" id="A0A410P5L8"/>
<proteinExistence type="predicted"/>
<gene>
    <name evidence="1" type="ORF">BU251_07045</name>
</gene>
<evidence type="ECO:0000313" key="2">
    <source>
        <dbReference type="Proteomes" id="UP000287243"/>
    </source>
</evidence>
<dbReference type="Proteomes" id="UP000287243">
    <property type="component" value="Chromosome"/>
</dbReference>
<reference evidence="1 2" key="1">
    <citation type="submission" date="2017-01" db="EMBL/GenBank/DDBJ databases">
        <title>First insights into the biology of 'candidatus Vampirococcus archaeovorus'.</title>
        <authorList>
            <person name="Kizina J."/>
            <person name="Jordan S."/>
            <person name="Stueber K."/>
            <person name="Reinhardt R."/>
            <person name="Harder J."/>
        </authorList>
    </citation>
    <scope>NUCLEOTIDE SEQUENCE [LARGE SCALE GENOMIC DNA]</scope>
    <source>
        <strain evidence="1 2">LiM</strain>
    </source>
</reference>
<sequence length="198" mass="23013">MNKVRKLFKDLPFNVVYANTDIETKHLLQILKKHINEADYSIFDLSSWNPNVTLELGLSEGIRKISNKKYYILLNTKRALEVPADIRGIQRLEYSRYDYSIDKGLGDCLITILKSEAWVKNIHLGLKRKLGDESKIEKALYLSLRIIAHMRDFEKLTPDNLKSLSRGTRLREEVRKKNTRVSPGSRFYTKGTKIKCVL</sequence>
<protein>
    <submittedName>
        <fullName evidence="1">Uncharacterized protein</fullName>
    </submittedName>
</protein>
<organism evidence="1 2">
    <name type="scientific">Velamenicoccus archaeovorus</name>
    <dbReference type="NCBI Taxonomy" id="1930593"/>
    <lineage>
        <taxon>Bacteria</taxon>
        <taxon>Pseudomonadati</taxon>
        <taxon>Candidatus Omnitrophota</taxon>
        <taxon>Candidatus Velamenicoccus</taxon>
    </lineage>
</organism>
<name>A0A410P5L8_VELA1</name>